<evidence type="ECO:0000313" key="3">
    <source>
        <dbReference type="Proteomes" id="UP000192578"/>
    </source>
</evidence>
<dbReference type="OrthoDB" id="16754at2759"/>
<dbReference type="GO" id="GO:0031410">
    <property type="term" value="C:cytoplasmic vesicle"/>
    <property type="evidence" value="ECO:0007669"/>
    <property type="project" value="TreeGrafter"/>
</dbReference>
<name>A0A1W0WST7_HYPEX</name>
<dbReference type="GO" id="GO:0031085">
    <property type="term" value="C:BLOC-3 complex"/>
    <property type="evidence" value="ECO:0007669"/>
    <property type="project" value="TreeGrafter"/>
</dbReference>
<evidence type="ECO:0000259" key="1">
    <source>
        <dbReference type="Pfam" id="PF19031"/>
    </source>
</evidence>
<dbReference type="Pfam" id="PF19031">
    <property type="entry name" value="Intu_longin_1"/>
    <property type="match status" value="1"/>
</dbReference>
<dbReference type="GO" id="GO:0006605">
    <property type="term" value="P:protein targeting"/>
    <property type="evidence" value="ECO:0007669"/>
    <property type="project" value="TreeGrafter"/>
</dbReference>
<dbReference type="GO" id="GO:0016192">
    <property type="term" value="P:vesicle-mediated transport"/>
    <property type="evidence" value="ECO:0007669"/>
    <property type="project" value="InterPro"/>
</dbReference>
<dbReference type="PANTHER" id="PTHR14407:SF9">
    <property type="entry name" value="BLOC-3 COMPLEX MEMBER HPS4"/>
    <property type="match status" value="1"/>
</dbReference>
<dbReference type="InterPro" id="IPR026091">
    <property type="entry name" value="HPS4"/>
</dbReference>
<dbReference type="GO" id="GO:0005765">
    <property type="term" value="C:lysosomal membrane"/>
    <property type="evidence" value="ECO:0007669"/>
    <property type="project" value="TreeGrafter"/>
</dbReference>
<dbReference type="InterPro" id="IPR043987">
    <property type="entry name" value="CCZ1/INTU/HSP4_longin_1"/>
</dbReference>
<keyword evidence="3" id="KW-1185">Reference proteome</keyword>
<comment type="caution">
    <text evidence="2">The sequence shown here is derived from an EMBL/GenBank/DDBJ whole genome shotgun (WGS) entry which is preliminary data.</text>
</comment>
<organism evidence="2 3">
    <name type="scientific">Hypsibius exemplaris</name>
    <name type="common">Freshwater tardigrade</name>
    <dbReference type="NCBI Taxonomy" id="2072580"/>
    <lineage>
        <taxon>Eukaryota</taxon>
        <taxon>Metazoa</taxon>
        <taxon>Ecdysozoa</taxon>
        <taxon>Tardigrada</taxon>
        <taxon>Eutardigrada</taxon>
        <taxon>Parachela</taxon>
        <taxon>Hypsibioidea</taxon>
        <taxon>Hypsibiidae</taxon>
        <taxon>Hypsibius</taxon>
    </lineage>
</organism>
<feature type="domain" description="CCZ1/INTU/HSP4 first Longin" evidence="1">
    <location>
        <begin position="38"/>
        <end position="133"/>
    </location>
</feature>
<accession>A0A1W0WST7</accession>
<gene>
    <name evidence="2" type="ORF">BV898_07657</name>
</gene>
<dbReference type="PANTHER" id="PTHR14407">
    <property type="entry name" value="HERMANSKY-PUDLAK SYNDROME 4 PROTEIN LIGHT-EAR PROTEIN-RELATED"/>
    <property type="match status" value="1"/>
</dbReference>
<dbReference type="GO" id="GO:0005085">
    <property type="term" value="F:guanyl-nucleotide exchange factor activity"/>
    <property type="evidence" value="ECO:0007669"/>
    <property type="project" value="TreeGrafter"/>
</dbReference>
<dbReference type="Proteomes" id="UP000192578">
    <property type="component" value="Unassembled WGS sequence"/>
</dbReference>
<proteinExistence type="predicted"/>
<dbReference type="GO" id="GO:0031267">
    <property type="term" value="F:small GTPase binding"/>
    <property type="evidence" value="ECO:0007669"/>
    <property type="project" value="TreeGrafter"/>
</dbReference>
<sequence length="579" mass="65117">MVQKCNIQQRLKNYFFVMGDRFAAGAPRVLMDFKEVLFFVTDTTACVAEEDDPANSIILFHPSELSTEAKCSWASQILGLACFWKTSFKSDCKFLRIAGYHFSLREIRSRFLVVLGWLSPDTTAPQDLVKLDLAEKLQFLVGKVELFLGAAFEELAGAAVPASVSEDLVRTIFSLYPLTWGDFRVKSNHISLFRDVDFIKTICNSILHKCRSNGNNAAHMSLPLPAILCGFITFRADVLLDEIPDNLQAYRRAFLIACFRDDALEKLPSFDDGLSQHAFHRLFLPVDDYESFRLARNLREASETIRSLGASPVRRSSIKSLKPAGRTHHHHHSTTTSSDETVPVLIYVLQSRGTSLALLVDMNQPDESFRRYVQNLSVTISPLLNVVEESAINHILRSQSSSTRRNSSPRLEKFVFDKAADMFSRTSDSEEVCALLLESQLSMKKDSLVSCNIRQGHLSCLGEDFETFQTFTVTYGCHSTVLCSFEVIYCALCGRTSRTAVAPRPKFDKSCSMQGWMETGRAGLPLDGGWTSWSEEMTGVPAVCTSRKGKMKFLDFRLSRKVFLLVVWNGSWPTNDTVR</sequence>
<evidence type="ECO:0000313" key="2">
    <source>
        <dbReference type="EMBL" id="OQV18261.1"/>
    </source>
</evidence>
<reference evidence="3" key="1">
    <citation type="submission" date="2017-01" db="EMBL/GenBank/DDBJ databases">
        <title>Comparative genomics of anhydrobiosis in the tardigrade Hypsibius dujardini.</title>
        <authorList>
            <person name="Yoshida Y."/>
            <person name="Koutsovoulos G."/>
            <person name="Laetsch D."/>
            <person name="Stevens L."/>
            <person name="Kumar S."/>
            <person name="Horikawa D."/>
            <person name="Ishino K."/>
            <person name="Komine S."/>
            <person name="Tomita M."/>
            <person name="Blaxter M."/>
            <person name="Arakawa K."/>
        </authorList>
    </citation>
    <scope>NUCLEOTIDE SEQUENCE [LARGE SCALE GENOMIC DNA]</scope>
    <source>
        <strain evidence="3">Z151</strain>
    </source>
</reference>
<protein>
    <recommendedName>
        <fullName evidence="1">CCZ1/INTU/HSP4 first Longin domain-containing protein</fullName>
    </recommendedName>
</protein>
<dbReference type="AlphaFoldDB" id="A0A1W0WST7"/>
<dbReference type="EMBL" id="MTYJ01000051">
    <property type="protein sequence ID" value="OQV18261.1"/>
    <property type="molecule type" value="Genomic_DNA"/>
</dbReference>